<protein>
    <submittedName>
        <fullName evidence="2">Uncharacterized protein</fullName>
    </submittedName>
</protein>
<dbReference type="Gramene" id="KJB43812">
    <property type="protein sequence ID" value="KJB43812"/>
    <property type="gene ID" value="B456_007G217800"/>
</dbReference>
<keyword evidence="3" id="KW-1185">Reference proteome</keyword>
<evidence type="ECO:0000313" key="2">
    <source>
        <dbReference type="EMBL" id="KJB43812.1"/>
    </source>
</evidence>
<evidence type="ECO:0000313" key="3">
    <source>
        <dbReference type="Proteomes" id="UP000032304"/>
    </source>
</evidence>
<dbReference type="EMBL" id="CM001746">
    <property type="protein sequence ID" value="KJB43812.1"/>
    <property type="molecule type" value="Genomic_DNA"/>
</dbReference>
<organism evidence="2 3">
    <name type="scientific">Gossypium raimondii</name>
    <name type="common">Peruvian cotton</name>
    <name type="synonym">Gossypium klotzschianum subsp. raimondii</name>
    <dbReference type="NCBI Taxonomy" id="29730"/>
    <lineage>
        <taxon>Eukaryota</taxon>
        <taxon>Viridiplantae</taxon>
        <taxon>Streptophyta</taxon>
        <taxon>Embryophyta</taxon>
        <taxon>Tracheophyta</taxon>
        <taxon>Spermatophyta</taxon>
        <taxon>Magnoliopsida</taxon>
        <taxon>eudicotyledons</taxon>
        <taxon>Gunneridae</taxon>
        <taxon>Pentapetalae</taxon>
        <taxon>rosids</taxon>
        <taxon>malvids</taxon>
        <taxon>Malvales</taxon>
        <taxon>Malvaceae</taxon>
        <taxon>Malvoideae</taxon>
        <taxon>Gossypium</taxon>
    </lineage>
</organism>
<name>A0A0D2PD91_GOSRA</name>
<evidence type="ECO:0000256" key="1">
    <source>
        <dbReference type="SAM" id="MobiDB-lite"/>
    </source>
</evidence>
<feature type="compositionally biased region" description="Polar residues" evidence="1">
    <location>
        <begin position="1"/>
        <end position="28"/>
    </location>
</feature>
<sequence>MHIITSHRTQTETPNSCPQSHAQKNRPTIPSHPKPMAPKAQNKENEPESTTYKLTQLNKPHPQNRDEKARRQMLRKRTRTPTSIDLKRRTKTVFNKAENQKLKQKLTEKQGKKHRSEN</sequence>
<feature type="compositionally biased region" description="Polar residues" evidence="1">
    <location>
        <begin position="48"/>
        <end position="58"/>
    </location>
</feature>
<dbReference type="AlphaFoldDB" id="A0A0D2PD91"/>
<reference evidence="2 3" key="1">
    <citation type="journal article" date="2012" name="Nature">
        <title>Repeated polyploidization of Gossypium genomes and the evolution of spinnable cotton fibres.</title>
        <authorList>
            <person name="Paterson A.H."/>
            <person name="Wendel J.F."/>
            <person name="Gundlach H."/>
            <person name="Guo H."/>
            <person name="Jenkins J."/>
            <person name="Jin D."/>
            <person name="Llewellyn D."/>
            <person name="Showmaker K.C."/>
            <person name="Shu S."/>
            <person name="Udall J."/>
            <person name="Yoo M.J."/>
            <person name="Byers R."/>
            <person name="Chen W."/>
            <person name="Doron-Faigenboim A."/>
            <person name="Duke M.V."/>
            <person name="Gong L."/>
            <person name="Grimwood J."/>
            <person name="Grover C."/>
            <person name="Grupp K."/>
            <person name="Hu G."/>
            <person name="Lee T.H."/>
            <person name="Li J."/>
            <person name="Lin L."/>
            <person name="Liu T."/>
            <person name="Marler B.S."/>
            <person name="Page J.T."/>
            <person name="Roberts A.W."/>
            <person name="Romanel E."/>
            <person name="Sanders W.S."/>
            <person name="Szadkowski E."/>
            <person name="Tan X."/>
            <person name="Tang H."/>
            <person name="Xu C."/>
            <person name="Wang J."/>
            <person name="Wang Z."/>
            <person name="Zhang D."/>
            <person name="Zhang L."/>
            <person name="Ashrafi H."/>
            <person name="Bedon F."/>
            <person name="Bowers J.E."/>
            <person name="Brubaker C.L."/>
            <person name="Chee P.W."/>
            <person name="Das S."/>
            <person name="Gingle A.R."/>
            <person name="Haigler C.H."/>
            <person name="Harker D."/>
            <person name="Hoffmann L.V."/>
            <person name="Hovav R."/>
            <person name="Jones D.C."/>
            <person name="Lemke C."/>
            <person name="Mansoor S."/>
            <person name="ur Rahman M."/>
            <person name="Rainville L.N."/>
            <person name="Rambani A."/>
            <person name="Reddy U.K."/>
            <person name="Rong J.K."/>
            <person name="Saranga Y."/>
            <person name="Scheffler B.E."/>
            <person name="Scheffler J.A."/>
            <person name="Stelly D.M."/>
            <person name="Triplett B.A."/>
            <person name="Van Deynze A."/>
            <person name="Vaslin M.F."/>
            <person name="Waghmare V.N."/>
            <person name="Walford S.A."/>
            <person name="Wright R.J."/>
            <person name="Zaki E.A."/>
            <person name="Zhang T."/>
            <person name="Dennis E.S."/>
            <person name="Mayer K.F."/>
            <person name="Peterson D.G."/>
            <person name="Rokhsar D.S."/>
            <person name="Wang X."/>
            <person name="Schmutz J."/>
        </authorList>
    </citation>
    <scope>NUCLEOTIDE SEQUENCE [LARGE SCALE GENOMIC DNA]</scope>
</reference>
<dbReference type="Proteomes" id="UP000032304">
    <property type="component" value="Chromosome 7"/>
</dbReference>
<gene>
    <name evidence="2" type="ORF">B456_007G217800</name>
</gene>
<dbReference type="OMA" id="HPQNRDE"/>
<accession>A0A0D2PD91</accession>
<proteinExistence type="predicted"/>
<feature type="region of interest" description="Disordered" evidence="1">
    <location>
        <begin position="1"/>
        <end position="118"/>
    </location>
</feature>
<feature type="compositionally biased region" description="Basic and acidic residues" evidence="1">
    <location>
        <begin position="98"/>
        <end position="118"/>
    </location>
</feature>